<dbReference type="SUPFAM" id="SSF81452">
    <property type="entry name" value="Cytochrome c oxidase subunit III-like"/>
    <property type="match status" value="1"/>
</dbReference>
<evidence type="ECO:0000313" key="13">
    <source>
        <dbReference type="Proteomes" id="UP000053557"/>
    </source>
</evidence>
<keyword evidence="4 10" id="KW-1003">Cell membrane</keyword>
<dbReference type="AlphaFoldDB" id="A0A101XRR9"/>
<dbReference type="InterPro" id="IPR013833">
    <property type="entry name" value="Cyt_c_oxidase_su3_a-hlx"/>
</dbReference>
<dbReference type="GO" id="GO:0004129">
    <property type="term" value="F:cytochrome-c oxidase activity"/>
    <property type="evidence" value="ECO:0007669"/>
    <property type="project" value="UniProtKB-UniRule"/>
</dbReference>
<reference evidence="12 13" key="1">
    <citation type="submission" date="2015-12" db="EMBL/GenBank/DDBJ databases">
        <title>Draft genome sequence of Acidibacillus ferrooxidans ITV001, isolated from a chalcopyrite acid mine drainage site in Brazil.</title>
        <authorList>
            <person name="Dall'Agnol H."/>
            <person name="Nancucheo I."/>
            <person name="Johnson B."/>
            <person name="Oliveira R."/>
            <person name="Leite L."/>
            <person name="Pylro V."/>
            <person name="Nunes G.L."/>
            <person name="Tzotzos G."/>
            <person name="Fernandes G.R."/>
            <person name="Dutra J."/>
            <person name="Orellana S.C."/>
            <person name="Oliveira G."/>
        </authorList>
    </citation>
    <scope>NUCLEOTIDE SEQUENCE [LARGE SCALE GENOMIC DNA]</scope>
    <source>
        <strain evidence="13">ITV01</strain>
    </source>
</reference>
<dbReference type="FunFam" id="1.20.120.80:FF:000001">
    <property type="entry name" value="Cytochrome (Ubi)quinol oxidase subunit III"/>
    <property type="match status" value="1"/>
</dbReference>
<feature type="transmembrane region" description="Helical" evidence="10">
    <location>
        <begin position="100"/>
        <end position="118"/>
    </location>
</feature>
<comment type="catalytic activity">
    <reaction evidence="1 10">
        <text>2 a quinol + O2 = 2 a quinone + 2 H2O</text>
        <dbReference type="Rhea" id="RHEA:55376"/>
        <dbReference type="ChEBI" id="CHEBI:15377"/>
        <dbReference type="ChEBI" id="CHEBI:15379"/>
        <dbReference type="ChEBI" id="CHEBI:24646"/>
        <dbReference type="ChEBI" id="CHEBI:132124"/>
    </reaction>
</comment>
<dbReference type="EC" id="1.10.3.-" evidence="10"/>
<feature type="transmembrane region" description="Helical" evidence="10">
    <location>
        <begin position="138"/>
        <end position="168"/>
    </location>
</feature>
<dbReference type="PANTHER" id="PTHR11403:SF2">
    <property type="entry name" value="CYTOCHROME BO(3) UBIQUINOL OXIDASE SUBUNIT 3"/>
    <property type="match status" value="1"/>
</dbReference>
<dbReference type="InterPro" id="IPR014246">
    <property type="entry name" value="QoxC"/>
</dbReference>
<dbReference type="GO" id="GO:0042773">
    <property type="term" value="P:ATP synthesis coupled electron transport"/>
    <property type="evidence" value="ECO:0007669"/>
    <property type="project" value="UniProtKB-UniRule"/>
</dbReference>
<comment type="similarity">
    <text evidence="3 9">Belongs to the cytochrome c oxidase subunit 3 family.</text>
</comment>
<evidence type="ECO:0000256" key="9">
    <source>
        <dbReference type="RuleBase" id="RU003376"/>
    </source>
</evidence>
<evidence type="ECO:0000256" key="5">
    <source>
        <dbReference type="ARBA" id="ARBA00022692"/>
    </source>
</evidence>
<keyword evidence="5 9" id="KW-0812">Transmembrane</keyword>
<evidence type="ECO:0000256" key="7">
    <source>
        <dbReference type="ARBA" id="ARBA00023002"/>
    </source>
</evidence>
<protein>
    <recommendedName>
        <fullName evidence="10">Quinol oxidase subunit 3</fullName>
        <ecNumber evidence="10">1.10.3.-</ecNumber>
    </recommendedName>
</protein>
<evidence type="ECO:0000256" key="3">
    <source>
        <dbReference type="ARBA" id="ARBA00010581"/>
    </source>
</evidence>
<dbReference type="CDD" id="cd02863">
    <property type="entry name" value="Ubiquinol_oxidase_III"/>
    <property type="match status" value="1"/>
</dbReference>
<dbReference type="GO" id="GO:0016491">
    <property type="term" value="F:oxidoreductase activity"/>
    <property type="evidence" value="ECO:0007669"/>
    <property type="project" value="UniProtKB-KW"/>
</dbReference>
<feature type="domain" description="Heme-copper oxidase subunit III family profile" evidence="11">
    <location>
        <begin position="30"/>
        <end position="206"/>
    </location>
</feature>
<proteinExistence type="inferred from homology"/>
<evidence type="ECO:0000256" key="4">
    <source>
        <dbReference type="ARBA" id="ARBA00022475"/>
    </source>
</evidence>
<dbReference type="InterPro" id="IPR024791">
    <property type="entry name" value="Cyt_c/ubiquinol_Oxase_su3"/>
</dbReference>
<keyword evidence="13" id="KW-1185">Reference proteome</keyword>
<feature type="transmembrane region" description="Helical" evidence="10">
    <location>
        <begin position="180"/>
        <end position="203"/>
    </location>
</feature>
<dbReference type="InterPro" id="IPR000298">
    <property type="entry name" value="Cyt_c_oxidase-like_su3"/>
</dbReference>
<dbReference type="Proteomes" id="UP000053557">
    <property type="component" value="Unassembled WGS sequence"/>
</dbReference>
<keyword evidence="7 10" id="KW-0560">Oxidoreductase</keyword>
<evidence type="ECO:0000256" key="10">
    <source>
        <dbReference type="RuleBase" id="RU367152"/>
    </source>
</evidence>
<evidence type="ECO:0000256" key="8">
    <source>
        <dbReference type="ARBA" id="ARBA00023136"/>
    </source>
</evidence>
<organism evidence="12 13">
    <name type="scientific">Ferroacidibacillus organovorans</name>
    <dbReference type="NCBI Taxonomy" id="1765683"/>
    <lineage>
        <taxon>Bacteria</taxon>
        <taxon>Bacillati</taxon>
        <taxon>Bacillota</taxon>
        <taxon>Bacilli</taxon>
        <taxon>Bacillales</taxon>
        <taxon>Alicyclobacillaceae</taxon>
        <taxon>Ferroacidibacillus</taxon>
    </lineage>
</organism>
<evidence type="ECO:0000256" key="2">
    <source>
        <dbReference type="ARBA" id="ARBA00004651"/>
    </source>
</evidence>
<evidence type="ECO:0000256" key="1">
    <source>
        <dbReference type="ARBA" id="ARBA00000725"/>
    </source>
</evidence>
<dbReference type="Pfam" id="PF00510">
    <property type="entry name" value="COX3"/>
    <property type="match status" value="1"/>
</dbReference>
<feature type="transmembrane region" description="Helical" evidence="10">
    <location>
        <begin position="71"/>
        <end position="91"/>
    </location>
</feature>
<accession>A0A101XRR9</accession>
<dbReference type="GO" id="GO:0005886">
    <property type="term" value="C:plasma membrane"/>
    <property type="evidence" value="ECO:0007669"/>
    <property type="project" value="UniProtKB-SubCell"/>
</dbReference>
<keyword evidence="6 10" id="KW-1133">Transmembrane helix</keyword>
<dbReference type="PROSITE" id="PS50253">
    <property type="entry name" value="COX3"/>
    <property type="match status" value="1"/>
</dbReference>
<dbReference type="InterPro" id="IPR035973">
    <property type="entry name" value="Cyt_c_oxidase_su3-like_sf"/>
</dbReference>
<dbReference type="EMBL" id="LPVJ01000019">
    <property type="protein sequence ID" value="KUO96337.1"/>
    <property type="molecule type" value="Genomic_DNA"/>
</dbReference>
<dbReference type="RefSeq" id="WP_067714360.1">
    <property type="nucleotide sequence ID" value="NZ_LPVJ01000019.1"/>
</dbReference>
<dbReference type="Gene3D" id="1.20.120.80">
    <property type="entry name" value="Cytochrome c oxidase, subunit III, four-helix bundle"/>
    <property type="match status" value="1"/>
</dbReference>
<dbReference type="InterPro" id="IPR033946">
    <property type="entry name" value="Ubiquinol_oxase_su3_dom"/>
</dbReference>
<comment type="function">
    <text evidence="10">Catalyzes quinol oxidation with the concomitant reduction of oxygen to water.</text>
</comment>
<dbReference type="PANTHER" id="PTHR11403">
    <property type="entry name" value="CYTOCHROME C OXIDASE SUBUNIT III"/>
    <property type="match status" value="1"/>
</dbReference>
<keyword evidence="8 10" id="KW-0472">Membrane</keyword>
<comment type="caution">
    <text evidence="12">The sequence shown here is derived from an EMBL/GenBank/DDBJ whole genome shotgun (WGS) entry which is preliminary data.</text>
</comment>
<sequence length="209" mass="23442">MAIAHDAVLPDSDETKPLEYQREDDVLKIYGFWLFIATDLVLFGTLFATYVVLRANTAGGPGEAQLFEVPIFMAETLILLTSSFTCGLATFQMHRQKRGWLSFWLVVTVLLGASFIGLELSEFIKYATHGATLQRSAFLSAFFTLVGTHGCHVSLGILWMLSILYQLWRTGLDSTTARKVFVVGLYWHFLDVVWVFIFTVVYLTGVAHG</sequence>
<comment type="subcellular location">
    <subcellularLocation>
        <location evidence="2 9">Cell membrane</location>
        <topology evidence="2 9">Multi-pass membrane protein</topology>
    </subcellularLocation>
</comment>
<evidence type="ECO:0000259" key="11">
    <source>
        <dbReference type="PROSITE" id="PS50253"/>
    </source>
</evidence>
<evidence type="ECO:0000313" key="12">
    <source>
        <dbReference type="EMBL" id="KUO96337.1"/>
    </source>
</evidence>
<feature type="transmembrane region" description="Helical" evidence="10">
    <location>
        <begin position="30"/>
        <end position="51"/>
    </location>
</feature>
<gene>
    <name evidence="12" type="ORF">ATW55_03795</name>
</gene>
<dbReference type="NCBIfam" id="TIGR02897">
    <property type="entry name" value="QoxC"/>
    <property type="match status" value="1"/>
</dbReference>
<name>A0A101XRR9_9BACL</name>
<dbReference type="GO" id="GO:0019646">
    <property type="term" value="P:aerobic electron transport chain"/>
    <property type="evidence" value="ECO:0007669"/>
    <property type="project" value="UniProtKB-UniRule"/>
</dbReference>
<evidence type="ECO:0000256" key="6">
    <source>
        <dbReference type="ARBA" id="ARBA00022989"/>
    </source>
</evidence>